<keyword evidence="1" id="KW-0812">Transmembrane</keyword>
<sequence length="191" mass="20333">MDALPTTRHPSPMLPVVRVVAALLCALFLMACTPHFDWREVHAADAGYGVMYPAKPTQDARDVSLAGEKLPMLMQAARVDKTLYAVGVVTLPRDDAQLRAAVLADLQRGLLANIGQTDAAPSAVAIKQAGNAASVPGVAVQATGQASDKSERFVAARFVARGLHAYQVVILAQTPPPQDVIDQFFDSFTLE</sequence>
<dbReference type="Proteomes" id="UP000414233">
    <property type="component" value="Unassembled WGS sequence"/>
</dbReference>
<evidence type="ECO:0000313" key="1">
    <source>
        <dbReference type="EMBL" id="VVE46464.1"/>
    </source>
</evidence>
<evidence type="ECO:0000313" key="2">
    <source>
        <dbReference type="Proteomes" id="UP000414233"/>
    </source>
</evidence>
<name>A0A5E4YCQ1_9BURK</name>
<dbReference type="OrthoDB" id="8686017at2"/>
<gene>
    <name evidence="1" type="ORF">PTE30175_04333</name>
</gene>
<dbReference type="AlphaFoldDB" id="A0A5E4YCQ1"/>
<protein>
    <submittedName>
        <fullName evidence="1">Transmembrane protein</fullName>
    </submittedName>
</protein>
<keyword evidence="1" id="KW-0472">Membrane</keyword>
<dbReference type="EMBL" id="CABPRZ010000023">
    <property type="protein sequence ID" value="VVE46464.1"/>
    <property type="molecule type" value="Genomic_DNA"/>
</dbReference>
<proteinExistence type="predicted"/>
<organism evidence="1 2">
    <name type="scientific">Pandoraea terrae</name>
    <dbReference type="NCBI Taxonomy" id="1537710"/>
    <lineage>
        <taxon>Bacteria</taxon>
        <taxon>Pseudomonadati</taxon>
        <taxon>Pseudomonadota</taxon>
        <taxon>Betaproteobacteria</taxon>
        <taxon>Burkholderiales</taxon>
        <taxon>Burkholderiaceae</taxon>
        <taxon>Pandoraea</taxon>
    </lineage>
</organism>
<keyword evidence="2" id="KW-1185">Reference proteome</keyword>
<reference evidence="1 2" key="1">
    <citation type="submission" date="2019-08" db="EMBL/GenBank/DDBJ databases">
        <authorList>
            <person name="Peeters C."/>
        </authorList>
    </citation>
    <scope>NUCLEOTIDE SEQUENCE [LARGE SCALE GENOMIC DNA]</scope>
    <source>
        <strain evidence="1 2">LMG 30175</strain>
    </source>
</reference>
<dbReference type="RefSeq" id="WP_150699123.1">
    <property type="nucleotide sequence ID" value="NZ_CABPRZ010000023.1"/>
</dbReference>
<accession>A0A5E4YCQ1</accession>